<dbReference type="Proteomes" id="UP000093000">
    <property type="component" value="Unassembled WGS sequence"/>
</dbReference>
<name>A0A1C7N4E8_9FUNG</name>
<sequence>MVFLCDKFGVDGYLDLMENKIASRFKQYLKDATIKLQLSLQPMTTIQEREMLMKIAECKNRMDVDDLLAIFYARRNMDPMCRYIRLAFVTAAELWSSRLLLKVDHNESWFRPHSLLSCFRQCIYSYSNITKEFEDVDNQRVDFILRNINDDNDYLSAEEKPNLKCAKRYYVKEMDWPILEV</sequence>
<dbReference type="EMBL" id="LUGH01000576">
    <property type="protein sequence ID" value="OBZ83970.1"/>
    <property type="molecule type" value="Genomic_DNA"/>
</dbReference>
<protein>
    <submittedName>
        <fullName evidence="1">Uncharacterized protein</fullName>
    </submittedName>
</protein>
<comment type="caution">
    <text evidence="1">The sequence shown here is derived from an EMBL/GenBank/DDBJ whole genome shotgun (WGS) entry which is preliminary data.</text>
</comment>
<dbReference type="InParanoid" id="A0A1C7N4E8"/>
<organism evidence="1 2">
    <name type="scientific">Choanephora cucurbitarum</name>
    <dbReference type="NCBI Taxonomy" id="101091"/>
    <lineage>
        <taxon>Eukaryota</taxon>
        <taxon>Fungi</taxon>
        <taxon>Fungi incertae sedis</taxon>
        <taxon>Mucoromycota</taxon>
        <taxon>Mucoromycotina</taxon>
        <taxon>Mucoromycetes</taxon>
        <taxon>Mucorales</taxon>
        <taxon>Mucorineae</taxon>
        <taxon>Choanephoraceae</taxon>
        <taxon>Choanephoroideae</taxon>
        <taxon>Choanephora</taxon>
    </lineage>
</organism>
<accession>A0A1C7N4E8</accession>
<evidence type="ECO:0000313" key="2">
    <source>
        <dbReference type="Proteomes" id="UP000093000"/>
    </source>
</evidence>
<evidence type="ECO:0000313" key="1">
    <source>
        <dbReference type="EMBL" id="OBZ83970.1"/>
    </source>
</evidence>
<dbReference type="AlphaFoldDB" id="A0A1C7N4E8"/>
<proteinExistence type="predicted"/>
<gene>
    <name evidence="1" type="ORF">A0J61_07982</name>
</gene>
<dbReference type="OrthoDB" id="2247269at2759"/>
<keyword evidence="2" id="KW-1185">Reference proteome</keyword>
<reference evidence="1 2" key="1">
    <citation type="submission" date="2016-03" db="EMBL/GenBank/DDBJ databases">
        <title>Choanephora cucurbitarum.</title>
        <authorList>
            <person name="Min B."/>
            <person name="Park H."/>
            <person name="Park J.-H."/>
            <person name="Shin H.-D."/>
            <person name="Choi I.-G."/>
        </authorList>
    </citation>
    <scope>NUCLEOTIDE SEQUENCE [LARGE SCALE GENOMIC DNA]</scope>
    <source>
        <strain evidence="1 2">KUS-F28377</strain>
    </source>
</reference>